<dbReference type="Proteomes" id="UP001571476">
    <property type="component" value="Unassembled WGS sequence"/>
</dbReference>
<keyword evidence="3" id="KW-1185">Reference proteome</keyword>
<sequence>MPNIRASQRDADRLWGVFGVALGATFVVWTVSWLVTGISEQDERCAQGMVGPGGNFRLEESSFPPDVSCVYEDGTTLSSAGALVWIFWAAVVVLTVSGLGALALELAGVRGAKAASRLSKLAITGAAALAAVYALAFLVTGSPKSDPLQTCSAFTTGIYERAQSVHRTPFPAQTTCVYADGKTYDLVPGWMGTLEWTLLAATSVCAAGAVRAGRYANGDTGAGVTPRVTEPDQSR</sequence>
<evidence type="ECO:0000256" key="1">
    <source>
        <dbReference type="SAM" id="Phobius"/>
    </source>
</evidence>
<feature type="transmembrane region" description="Helical" evidence="1">
    <location>
        <begin position="14"/>
        <end position="35"/>
    </location>
</feature>
<protein>
    <recommendedName>
        <fullName evidence="4">Integral membrane protein</fullName>
    </recommendedName>
</protein>
<comment type="caution">
    <text evidence="2">The sequence shown here is derived from an EMBL/GenBank/DDBJ whole genome shotgun (WGS) entry which is preliminary data.</text>
</comment>
<name>A0ABV4SNI1_9ACTN</name>
<dbReference type="EMBL" id="JBGOSP010000015">
    <property type="protein sequence ID" value="MFA3840022.1"/>
    <property type="molecule type" value="Genomic_DNA"/>
</dbReference>
<evidence type="ECO:0008006" key="4">
    <source>
        <dbReference type="Google" id="ProtNLM"/>
    </source>
</evidence>
<feature type="transmembrane region" description="Helical" evidence="1">
    <location>
        <begin position="85"/>
        <end position="109"/>
    </location>
</feature>
<reference evidence="2 3" key="1">
    <citation type="submission" date="2024-08" db="EMBL/GenBank/DDBJ databases">
        <title>Genome sequence of Streptomyces aureus CACIA-1.46HGO.</title>
        <authorList>
            <person name="Evangelista-Martinez Z."/>
        </authorList>
    </citation>
    <scope>NUCLEOTIDE SEQUENCE [LARGE SCALE GENOMIC DNA]</scope>
    <source>
        <strain evidence="2 3">CACIA-1.46HGO</strain>
    </source>
</reference>
<organism evidence="2 3">
    <name type="scientific">Streptomyces aureus</name>
    <dbReference type="NCBI Taxonomy" id="193461"/>
    <lineage>
        <taxon>Bacteria</taxon>
        <taxon>Bacillati</taxon>
        <taxon>Actinomycetota</taxon>
        <taxon>Actinomycetes</taxon>
        <taxon>Kitasatosporales</taxon>
        <taxon>Streptomycetaceae</taxon>
        <taxon>Streptomyces</taxon>
    </lineage>
</organism>
<keyword evidence="1" id="KW-1133">Transmembrane helix</keyword>
<gene>
    <name evidence="2" type="ORF">ACEG43_28230</name>
</gene>
<proteinExistence type="predicted"/>
<dbReference type="RefSeq" id="WP_372564692.1">
    <property type="nucleotide sequence ID" value="NZ_JBGOSP010000015.1"/>
</dbReference>
<keyword evidence="1" id="KW-0472">Membrane</keyword>
<evidence type="ECO:0000313" key="2">
    <source>
        <dbReference type="EMBL" id="MFA3840022.1"/>
    </source>
</evidence>
<accession>A0ABV4SNI1</accession>
<keyword evidence="1" id="KW-0812">Transmembrane</keyword>
<evidence type="ECO:0000313" key="3">
    <source>
        <dbReference type="Proteomes" id="UP001571476"/>
    </source>
</evidence>
<feature type="transmembrane region" description="Helical" evidence="1">
    <location>
        <begin position="121"/>
        <end position="141"/>
    </location>
</feature>